<evidence type="ECO:0000256" key="2">
    <source>
        <dbReference type="ARBA" id="ARBA00004611"/>
    </source>
</evidence>
<dbReference type="AlphaFoldDB" id="A0A8T2PF54"/>
<feature type="compositionally biased region" description="Basic residues" evidence="13">
    <location>
        <begin position="1"/>
        <end position="12"/>
    </location>
</feature>
<evidence type="ECO:0000313" key="14">
    <source>
        <dbReference type="EMBL" id="KAG9348262.1"/>
    </source>
</evidence>
<dbReference type="PANTHER" id="PTHR28656">
    <property type="entry name" value="COILED-COIL DOMAIN-CONTAINING PROTEIN 153"/>
    <property type="match status" value="1"/>
</dbReference>
<evidence type="ECO:0000256" key="7">
    <source>
        <dbReference type="ARBA" id="ARBA00023069"/>
    </source>
</evidence>
<keyword evidence="9" id="KW-0966">Cell projection</keyword>
<comment type="similarity">
    <text evidence="10">Belongs to the DRC12 family.</text>
</comment>
<dbReference type="PANTHER" id="PTHR28656:SF1">
    <property type="entry name" value="COILED-COIL DOMAIN-CONTAINING PROTEIN 153"/>
    <property type="match status" value="1"/>
</dbReference>
<comment type="subunit">
    <text evidence="3">Component of the nexin-dynein regulatory complex (N-DRC).</text>
</comment>
<sequence>MPPKKKAKGKVKKNPDRGDELEQKYKRSVLDVAVLKEHLVLRREVARQAQANSEELKSRMKELEQKLHEESKDKRDINADLTRQYKSMKTDLEVKVQKLDAEVTMLRKQLVQCQDELKLEREARQNIEQEKDASISDLQSQLANMEAGYQRILHDSLDSLLSHLADARLRWEEESTAIHLEHKELLASFGLKPLHL</sequence>
<dbReference type="EMBL" id="JAFBMS010000011">
    <property type="protein sequence ID" value="KAG9348262.1"/>
    <property type="molecule type" value="Genomic_DNA"/>
</dbReference>
<evidence type="ECO:0000256" key="13">
    <source>
        <dbReference type="SAM" id="MobiDB-lite"/>
    </source>
</evidence>
<evidence type="ECO:0000256" key="4">
    <source>
        <dbReference type="ARBA" id="ARBA00022490"/>
    </source>
</evidence>
<dbReference type="OrthoDB" id="10264405at2759"/>
<evidence type="ECO:0000256" key="12">
    <source>
        <dbReference type="SAM" id="Coils"/>
    </source>
</evidence>
<dbReference type="InterPro" id="IPR033585">
    <property type="entry name" value="DRC12-like"/>
</dbReference>
<name>A0A8T2PF54_9TELE</name>
<keyword evidence="5" id="KW-0282">Flagellum</keyword>
<keyword evidence="8" id="KW-0206">Cytoskeleton</keyword>
<keyword evidence="6 12" id="KW-0175">Coiled coil</keyword>
<evidence type="ECO:0000256" key="3">
    <source>
        <dbReference type="ARBA" id="ARBA00011248"/>
    </source>
</evidence>
<evidence type="ECO:0000256" key="11">
    <source>
        <dbReference type="ARBA" id="ARBA00044800"/>
    </source>
</evidence>
<gene>
    <name evidence="14" type="ORF">JZ751_001997</name>
</gene>
<keyword evidence="15" id="KW-1185">Reference proteome</keyword>
<dbReference type="Proteomes" id="UP000824540">
    <property type="component" value="Unassembled WGS sequence"/>
</dbReference>
<comment type="function">
    <text evidence="1">Component of the nexin-dynein regulatory complex (N-DRC), a key regulator of ciliary/flagellar motility which maintains the alignment and integrity of the distal axoneme and regulates microtubule sliding in motile axonemes.</text>
</comment>
<accession>A0A8T2PF54</accession>
<keyword evidence="7" id="KW-0969">Cilium</keyword>
<comment type="subcellular location">
    <subcellularLocation>
        <location evidence="2">Cytoplasm</location>
        <location evidence="2">Cytoskeleton</location>
        <location evidence="2">Flagellum axoneme</location>
    </subcellularLocation>
</comment>
<proteinExistence type="inferred from homology"/>
<protein>
    <recommendedName>
        <fullName evidence="11">Dynein regulatory complex protein 12</fullName>
    </recommendedName>
</protein>
<reference evidence="14" key="1">
    <citation type="thesis" date="2021" institute="BYU ScholarsArchive" country="Provo, UT, USA">
        <title>Applications of and Algorithms for Genome Assembly and Genomic Analyses with an Emphasis on Marine Teleosts.</title>
        <authorList>
            <person name="Pickett B.D."/>
        </authorList>
    </citation>
    <scope>NUCLEOTIDE SEQUENCE</scope>
    <source>
        <strain evidence="14">HI-2016</strain>
    </source>
</reference>
<comment type="caution">
    <text evidence="14">The sequence shown here is derived from an EMBL/GenBank/DDBJ whole genome shotgun (WGS) entry which is preliminary data.</text>
</comment>
<evidence type="ECO:0000256" key="10">
    <source>
        <dbReference type="ARBA" id="ARBA00044754"/>
    </source>
</evidence>
<feature type="compositionally biased region" description="Basic and acidic residues" evidence="13">
    <location>
        <begin position="13"/>
        <end position="22"/>
    </location>
</feature>
<evidence type="ECO:0000256" key="6">
    <source>
        <dbReference type="ARBA" id="ARBA00023054"/>
    </source>
</evidence>
<evidence type="ECO:0000256" key="8">
    <source>
        <dbReference type="ARBA" id="ARBA00023212"/>
    </source>
</evidence>
<feature type="region of interest" description="Disordered" evidence="13">
    <location>
        <begin position="1"/>
        <end position="22"/>
    </location>
</feature>
<organism evidence="14 15">
    <name type="scientific">Albula glossodonta</name>
    <name type="common">roundjaw bonefish</name>
    <dbReference type="NCBI Taxonomy" id="121402"/>
    <lineage>
        <taxon>Eukaryota</taxon>
        <taxon>Metazoa</taxon>
        <taxon>Chordata</taxon>
        <taxon>Craniata</taxon>
        <taxon>Vertebrata</taxon>
        <taxon>Euteleostomi</taxon>
        <taxon>Actinopterygii</taxon>
        <taxon>Neopterygii</taxon>
        <taxon>Teleostei</taxon>
        <taxon>Albuliformes</taxon>
        <taxon>Albulidae</taxon>
        <taxon>Albula</taxon>
    </lineage>
</organism>
<evidence type="ECO:0000313" key="15">
    <source>
        <dbReference type="Proteomes" id="UP000824540"/>
    </source>
</evidence>
<evidence type="ECO:0000256" key="1">
    <source>
        <dbReference type="ARBA" id="ARBA00003029"/>
    </source>
</evidence>
<feature type="coiled-coil region" evidence="12">
    <location>
        <begin position="46"/>
        <end position="130"/>
    </location>
</feature>
<evidence type="ECO:0000256" key="5">
    <source>
        <dbReference type="ARBA" id="ARBA00022846"/>
    </source>
</evidence>
<evidence type="ECO:0000256" key="9">
    <source>
        <dbReference type="ARBA" id="ARBA00023273"/>
    </source>
</evidence>
<keyword evidence="4" id="KW-0963">Cytoplasm</keyword>